<dbReference type="SUPFAM" id="SSF48113">
    <property type="entry name" value="Heme-dependent peroxidases"/>
    <property type="match status" value="1"/>
</dbReference>
<dbReference type="InterPro" id="IPR019791">
    <property type="entry name" value="Haem_peroxidase_animal"/>
</dbReference>
<dbReference type="SUPFAM" id="SSF48726">
    <property type="entry name" value="Immunoglobulin"/>
    <property type="match status" value="2"/>
</dbReference>
<comment type="caution">
    <text evidence="2">The sequence shown here is derived from an EMBL/GenBank/DDBJ whole genome shotgun (WGS) entry which is preliminary data.</text>
</comment>
<dbReference type="Gene3D" id="2.60.40.10">
    <property type="entry name" value="Immunoglobulins"/>
    <property type="match status" value="2"/>
</dbReference>
<name>A0ABQ9EKJ9_TEGGR</name>
<dbReference type="PANTHER" id="PTHR11475">
    <property type="entry name" value="OXIDASE/PEROXIDASE"/>
    <property type="match status" value="1"/>
</dbReference>
<evidence type="ECO:0000313" key="2">
    <source>
        <dbReference type="EMBL" id="KAJ8305369.1"/>
    </source>
</evidence>
<dbReference type="SMART" id="SM00409">
    <property type="entry name" value="IG"/>
    <property type="match status" value="1"/>
</dbReference>
<gene>
    <name evidence="2" type="ORF">KUTeg_015914</name>
</gene>
<dbReference type="Pfam" id="PF07679">
    <property type="entry name" value="I-set"/>
    <property type="match status" value="1"/>
</dbReference>
<dbReference type="EMBL" id="JARBDR010000813">
    <property type="protein sequence ID" value="KAJ8305369.1"/>
    <property type="molecule type" value="Genomic_DNA"/>
</dbReference>
<reference evidence="2 3" key="1">
    <citation type="submission" date="2022-12" db="EMBL/GenBank/DDBJ databases">
        <title>Chromosome-level genome of Tegillarca granosa.</title>
        <authorList>
            <person name="Kim J."/>
        </authorList>
    </citation>
    <scope>NUCLEOTIDE SEQUENCE [LARGE SCALE GENOMIC DNA]</scope>
    <source>
        <strain evidence="2">Teg-2019</strain>
        <tissue evidence="2">Adductor muscle</tissue>
    </source>
</reference>
<dbReference type="InterPro" id="IPR013783">
    <property type="entry name" value="Ig-like_fold"/>
</dbReference>
<dbReference type="InterPro" id="IPR007110">
    <property type="entry name" value="Ig-like_dom"/>
</dbReference>
<accession>A0ABQ9EKJ9</accession>
<organism evidence="2 3">
    <name type="scientific">Tegillarca granosa</name>
    <name type="common">Malaysian cockle</name>
    <name type="synonym">Anadara granosa</name>
    <dbReference type="NCBI Taxonomy" id="220873"/>
    <lineage>
        <taxon>Eukaryota</taxon>
        <taxon>Metazoa</taxon>
        <taxon>Spiralia</taxon>
        <taxon>Lophotrochozoa</taxon>
        <taxon>Mollusca</taxon>
        <taxon>Bivalvia</taxon>
        <taxon>Autobranchia</taxon>
        <taxon>Pteriomorphia</taxon>
        <taxon>Arcoida</taxon>
        <taxon>Arcoidea</taxon>
        <taxon>Arcidae</taxon>
        <taxon>Tegillarca</taxon>
    </lineage>
</organism>
<sequence>MLRIIAVDRTDQGVYVCRATNDAGTRETTAELIVTPQTLPAFRNRESEVNTVEGGDSVLICDPDADPSIQYRWIKDGVSLRTGSKYTLQGNRMIVRNVVHGDEGRYECYPENTVGFSRNVVTLHVLRSRGGIRIRDGDRFVEEAVRQARNQVNAAVNQTLTGLFDRSREHTVQDLISIFRYPSADTLELARAEEIFEQTLELIYRHVKEGHQYNVTGHDNSYKEIVSPGHLELIANMSGCLANIRITRCSNMCYHKRYRSMDGACNNLEGRERQTWGASVIAFDRLLPPIYENGFNAPVGNDIN</sequence>
<dbReference type="InterPro" id="IPR010255">
    <property type="entry name" value="Haem_peroxidase_sf"/>
</dbReference>
<keyword evidence="3" id="KW-1185">Reference proteome</keyword>
<dbReference type="InterPro" id="IPR036179">
    <property type="entry name" value="Ig-like_dom_sf"/>
</dbReference>
<proteinExistence type="predicted"/>
<dbReference type="InterPro" id="IPR003599">
    <property type="entry name" value="Ig_sub"/>
</dbReference>
<feature type="domain" description="Ig-like" evidence="1">
    <location>
        <begin position="40"/>
        <end position="124"/>
    </location>
</feature>
<dbReference type="InterPro" id="IPR037120">
    <property type="entry name" value="Haem_peroxidase_sf_animal"/>
</dbReference>
<dbReference type="Gene3D" id="1.10.640.10">
    <property type="entry name" value="Haem peroxidase domain superfamily, animal type"/>
    <property type="match status" value="1"/>
</dbReference>
<dbReference type="Proteomes" id="UP001217089">
    <property type="component" value="Unassembled WGS sequence"/>
</dbReference>
<protein>
    <recommendedName>
        <fullName evidence="1">Ig-like domain-containing protein</fullName>
    </recommendedName>
</protein>
<dbReference type="InterPro" id="IPR013098">
    <property type="entry name" value="Ig_I-set"/>
</dbReference>
<dbReference type="Pfam" id="PF13895">
    <property type="entry name" value="Ig_2"/>
    <property type="match status" value="1"/>
</dbReference>
<dbReference type="Pfam" id="PF03098">
    <property type="entry name" value="An_peroxidase"/>
    <property type="match status" value="1"/>
</dbReference>
<dbReference type="PANTHER" id="PTHR11475:SF58">
    <property type="entry name" value="PEROXIDASIN"/>
    <property type="match status" value="1"/>
</dbReference>
<dbReference type="PROSITE" id="PS50835">
    <property type="entry name" value="IG_LIKE"/>
    <property type="match status" value="1"/>
</dbReference>
<dbReference type="PROSITE" id="PS50292">
    <property type="entry name" value="PEROXIDASE_3"/>
    <property type="match status" value="1"/>
</dbReference>
<evidence type="ECO:0000259" key="1">
    <source>
        <dbReference type="PROSITE" id="PS50835"/>
    </source>
</evidence>
<evidence type="ECO:0000313" key="3">
    <source>
        <dbReference type="Proteomes" id="UP001217089"/>
    </source>
</evidence>
<dbReference type="SMART" id="SM00408">
    <property type="entry name" value="IGc2"/>
    <property type="match status" value="1"/>
</dbReference>
<dbReference type="InterPro" id="IPR003598">
    <property type="entry name" value="Ig_sub2"/>
</dbReference>